<sequence>MATRRLRRRMSFTCCDYAHQELNSTSTLDRIGETFPELLKEIHVLKSTLDQTLIENQKIANDFFNSSGLEPTDFSDGIAEIQEYHKALMEIILLPWRHMSRNFNFRMDVRVYGKLYQQEYHEAENLTYIIISEHHSWIKAERTLVNKRVVATDEVLKTVMEILFGIKPENRDEEFLDFDENGWDQDTMVYFPEFVNRSLNVKISTDFNFLLNSNSLLLGDYWHDHLLNHLFFVPPQDLEDLLQQRPLTKSVIEYYEKNLVSLVEAEIKNTKEKITIGPETTDVLGAKTTSASIADNTTGGFPHETKEAANTANPDSKAATCPATHGPSYLGYVIAMFFGGVLTFAVQKLVEFVVKKRVTGYSAVHRDAQVFYVNSCDENSVCSVSVK</sequence>
<proteinExistence type="predicted"/>
<reference evidence="1 2" key="1">
    <citation type="journal article" date="2015" name="Genome Biol.">
        <title>Comparative genomics of Steinernema reveals deeply conserved gene regulatory networks.</title>
        <authorList>
            <person name="Dillman A.R."/>
            <person name="Macchietto M."/>
            <person name="Porter C.F."/>
            <person name="Rogers A."/>
            <person name="Williams B."/>
            <person name="Antoshechkin I."/>
            <person name="Lee M.M."/>
            <person name="Goodwin Z."/>
            <person name="Lu X."/>
            <person name="Lewis E.E."/>
            <person name="Goodrich-Blair H."/>
            <person name="Stock S.P."/>
            <person name="Adams B.J."/>
            <person name="Sternberg P.W."/>
            <person name="Mortazavi A."/>
        </authorList>
    </citation>
    <scope>NUCLEOTIDE SEQUENCE [LARGE SCALE GENOMIC DNA]</scope>
    <source>
        <strain evidence="1 2">ALL</strain>
    </source>
</reference>
<dbReference type="AlphaFoldDB" id="A0A4V6I6W7"/>
<protein>
    <submittedName>
        <fullName evidence="1">Uncharacterized protein</fullName>
    </submittedName>
</protein>
<evidence type="ECO:0000313" key="1">
    <source>
        <dbReference type="EMBL" id="TMS32243.1"/>
    </source>
</evidence>
<reference evidence="1 2" key="2">
    <citation type="journal article" date="2019" name="G3 (Bethesda)">
        <title>Hybrid Assembly of the Genome of the Entomopathogenic Nematode Steinernema carpocapsae Identifies the X-Chromosome.</title>
        <authorList>
            <person name="Serra L."/>
            <person name="Macchietto M."/>
            <person name="Macias-Munoz A."/>
            <person name="McGill C.J."/>
            <person name="Rodriguez I.M."/>
            <person name="Rodriguez B."/>
            <person name="Murad R."/>
            <person name="Mortazavi A."/>
        </authorList>
    </citation>
    <scope>NUCLEOTIDE SEQUENCE [LARGE SCALE GENOMIC DNA]</scope>
    <source>
        <strain evidence="1 2">ALL</strain>
    </source>
</reference>
<organism evidence="1 2">
    <name type="scientific">Steinernema carpocapsae</name>
    <name type="common">Entomopathogenic nematode</name>
    <dbReference type="NCBI Taxonomy" id="34508"/>
    <lineage>
        <taxon>Eukaryota</taxon>
        <taxon>Metazoa</taxon>
        <taxon>Ecdysozoa</taxon>
        <taxon>Nematoda</taxon>
        <taxon>Chromadorea</taxon>
        <taxon>Rhabditida</taxon>
        <taxon>Tylenchina</taxon>
        <taxon>Panagrolaimomorpha</taxon>
        <taxon>Strongyloidoidea</taxon>
        <taxon>Steinernematidae</taxon>
        <taxon>Steinernema</taxon>
    </lineage>
</organism>
<comment type="caution">
    <text evidence="1">The sequence shown here is derived from an EMBL/GenBank/DDBJ whole genome shotgun (WGS) entry which is preliminary data.</text>
</comment>
<dbReference type="Proteomes" id="UP000298663">
    <property type="component" value="Chromosome X"/>
</dbReference>
<evidence type="ECO:0000313" key="2">
    <source>
        <dbReference type="Proteomes" id="UP000298663"/>
    </source>
</evidence>
<accession>A0A4V6I6W7</accession>
<gene>
    <name evidence="1" type="ORF">L596_000110</name>
</gene>
<dbReference type="EMBL" id="AZBU02000001">
    <property type="protein sequence ID" value="TMS32243.1"/>
    <property type="molecule type" value="Genomic_DNA"/>
</dbReference>
<keyword evidence="2" id="KW-1185">Reference proteome</keyword>
<name>A0A4V6I6W7_STECR</name>
<dbReference type="EMBL" id="CM016762">
    <property type="protein sequence ID" value="TMS32243.1"/>
    <property type="molecule type" value="Genomic_DNA"/>
</dbReference>